<protein>
    <submittedName>
        <fullName evidence="2">Uncharacterized protein</fullName>
    </submittedName>
</protein>
<evidence type="ECO:0000313" key="2">
    <source>
        <dbReference type="EMBL" id="CAG7908292.1"/>
    </source>
</evidence>
<evidence type="ECO:0000313" key="3">
    <source>
        <dbReference type="Proteomes" id="UP000694005"/>
    </source>
</evidence>
<sequence length="52" mass="6152">MPIVQSIKGTTQNNSTERIRRGNLRSFHSSHLVFPMTSRRRRRPLRTLSRSM</sequence>
<evidence type="ECO:0000256" key="1">
    <source>
        <dbReference type="SAM" id="MobiDB-lite"/>
    </source>
</evidence>
<dbReference type="Proteomes" id="UP000694005">
    <property type="component" value="Chromosome A04"/>
</dbReference>
<name>A0A8D9MFH1_BRACM</name>
<gene>
    <name evidence="2" type="ORF">BRAPAZ1V2_A04P31930.2</name>
</gene>
<accession>A0A8D9MFH1</accession>
<reference evidence="2 3" key="1">
    <citation type="submission" date="2021-07" db="EMBL/GenBank/DDBJ databases">
        <authorList>
            <consortium name="Genoscope - CEA"/>
            <person name="William W."/>
        </authorList>
    </citation>
    <scope>NUCLEOTIDE SEQUENCE [LARGE SCALE GENOMIC DNA]</scope>
</reference>
<dbReference type="Gramene" id="A04p31930.2_BraZ1">
    <property type="protein sequence ID" value="A04p31930.2_BraZ1.CDS.1"/>
    <property type="gene ID" value="A04g31930.2_BraZ1"/>
</dbReference>
<feature type="compositionally biased region" description="Polar residues" evidence="1">
    <location>
        <begin position="7"/>
        <end position="16"/>
    </location>
</feature>
<feature type="region of interest" description="Disordered" evidence="1">
    <location>
        <begin position="1"/>
        <end position="20"/>
    </location>
</feature>
<proteinExistence type="predicted"/>
<organism evidence="2 3">
    <name type="scientific">Brassica campestris</name>
    <name type="common">Field mustard</name>
    <dbReference type="NCBI Taxonomy" id="3711"/>
    <lineage>
        <taxon>Eukaryota</taxon>
        <taxon>Viridiplantae</taxon>
        <taxon>Streptophyta</taxon>
        <taxon>Embryophyta</taxon>
        <taxon>Tracheophyta</taxon>
        <taxon>Spermatophyta</taxon>
        <taxon>Magnoliopsida</taxon>
        <taxon>eudicotyledons</taxon>
        <taxon>Gunneridae</taxon>
        <taxon>Pentapetalae</taxon>
        <taxon>rosids</taxon>
        <taxon>malvids</taxon>
        <taxon>Brassicales</taxon>
        <taxon>Brassicaceae</taxon>
        <taxon>Brassiceae</taxon>
        <taxon>Brassica</taxon>
    </lineage>
</organism>
<dbReference type="AlphaFoldDB" id="A0A8D9MFH1"/>
<dbReference type="EMBL" id="LS974620">
    <property type="protein sequence ID" value="CAG7908292.1"/>
    <property type="molecule type" value="Genomic_DNA"/>
</dbReference>